<evidence type="ECO:0000256" key="1">
    <source>
        <dbReference type="ARBA" id="ARBA00022801"/>
    </source>
</evidence>
<dbReference type="Pfam" id="PF02018">
    <property type="entry name" value="CBM_4_9"/>
    <property type="match status" value="1"/>
</dbReference>
<dbReference type="Proteomes" id="UP000484255">
    <property type="component" value="Unassembled WGS sequence"/>
</dbReference>
<proteinExistence type="predicted"/>
<dbReference type="SUPFAM" id="SSF49785">
    <property type="entry name" value="Galactose-binding domain-like"/>
    <property type="match status" value="1"/>
</dbReference>
<sequence length="180" mass="18528">MFCPRLVAGAALCLLATAPALAATNLLVNGSFESNFTGWTHTGAVEIRTDENPSDGTKQAVFNWGNVAGTGVLSQTFATTAGATYSLSFDYGGFASPNPQTLGYAVQGTGTLLSGYVVDIGTVPTSYLSYTGSFVADGAFATLYFADGTSLANSFASDLVLDRVVVQQTLAAPVPAWALD</sequence>
<evidence type="ECO:0000313" key="4">
    <source>
        <dbReference type="EMBL" id="NDY91359.1"/>
    </source>
</evidence>
<feature type="chain" id="PRO_5028824095" description="CBM-cenC domain-containing protein" evidence="2">
    <location>
        <begin position="23"/>
        <end position="180"/>
    </location>
</feature>
<evidence type="ECO:0000259" key="3">
    <source>
        <dbReference type="Pfam" id="PF02018"/>
    </source>
</evidence>
<name>A0A7C9TII8_9BURK</name>
<keyword evidence="5" id="KW-1185">Reference proteome</keyword>
<dbReference type="AlphaFoldDB" id="A0A7C9TII8"/>
<dbReference type="RefSeq" id="WP_163457217.1">
    <property type="nucleotide sequence ID" value="NZ_JAAGOH010000009.1"/>
</dbReference>
<evidence type="ECO:0000313" key="5">
    <source>
        <dbReference type="Proteomes" id="UP000484255"/>
    </source>
</evidence>
<accession>A0A7C9TII8</accession>
<comment type="caution">
    <text evidence="4">The sequence shown here is derived from an EMBL/GenBank/DDBJ whole genome shotgun (WGS) entry which is preliminary data.</text>
</comment>
<reference evidence="4 5" key="1">
    <citation type="submission" date="2020-02" db="EMBL/GenBank/DDBJ databases">
        <title>Ideonella bacterium strain TBM-1.</title>
        <authorList>
            <person name="Chen W.-M."/>
        </authorList>
    </citation>
    <scope>NUCLEOTIDE SEQUENCE [LARGE SCALE GENOMIC DNA]</scope>
    <source>
        <strain evidence="4 5">TBM-1</strain>
    </source>
</reference>
<gene>
    <name evidence="4" type="ORF">G3A44_09165</name>
</gene>
<dbReference type="Gene3D" id="2.60.120.260">
    <property type="entry name" value="Galactose-binding domain-like"/>
    <property type="match status" value="1"/>
</dbReference>
<protein>
    <recommendedName>
        <fullName evidence="3">CBM-cenC domain-containing protein</fullName>
    </recommendedName>
</protein>
<keyword evidence="2" id="KW-0732">Signal</keyword>
<dbReference type="EMBL" id="JAAGOH010000009">
    <property type="protein sequence ID" value="NDY91359.1"/>
    <property type="molecule type" value="Genomic_DNA"/>
</dbReference>
<dbReference type="InterPro" id="IPR003305">
    <property type="entry name" value="CenC_carb-bd"/>
</dbReference>
<dbReference type="InterPro" id="IPR008979">
    <property type="entry name" value="Galactose-bd-like_sf"/>
</dbReference>
<evidence type="ECO:0000256" key="2">
    <source>
        <dbReference type="SAM" id="SignalP"/>
    </source>
</evidence>
<organism evidence="4 5">
    <name type="scientific">Ideonella livida</name>
    <dbReference type="NCBI Taxonomy" id="2707176"/>
    <lineage>
        <taxon>Bacteria</taxon>
        <taxon>Pseudomonadati</taxon>
        <taxon>Pseudomonadota</taxon>
        <taxon>Betaproteobacteria</taxon>
        <taxon>Burkholderiales</taxon>
        <taxon>Sphaerotilaceae</taxon>
        <taxon>Ideonella</taxon>
    </lineage>
</organism>
<keyword evidence="1" id="KW-0378">Hydrolase</keyword>
<feature type="signal peptide" evidence="2">
    <location>
        <begin position="1"/>
        <end position="22"/>
    </location>
</feature>
<feature type="domain" description="CBM-cenC" evidence="3">
    <location>
        <begin position="25"/>
        <end position="145"/>
    </location>
</feature>
<dbReference type="GO" id="GO:0016798">
    <property type="term" value="F:hydrolase activity, acting on glycosyl bonds"/>
    <property type="evidence" value="ECO:0007669"/>
    <property type="project" value="InterPro"/>
</dbReference>